<keyword evidence="3" id="KW-1185">Reference proteome</keyword>
<organism evidence="2 3">
    <name type="scientific">Haloarcula rubra</name>
    <dbReference type="NCBI Taxonomy" id="2487747"/>
    <lineage>
        <taxon>Archaea</taxon>
        <taxon>Methanobacteriati</taxon>
        <taxon>Methanobacteriota</taxon>
        <taxon>Stenosarchaea group</taxon>
        <taxon>Halobacteria</taxon>
        <taxon>Halobacteriales</taxon>
        <taxon>Haloarculaceae</taxon>
        <taxon>Haloarcula</taxon>
    </lineage>
</organism>
<evidence type="ECO:0000313" key="3">
    <source>
        <dbReference type="Proteomes" id="UP001430377"/>
    </source>
</evidence>
<keyword evidence="1" id="KW-0472">Membrane</keyword>
<feature type="transmembrane region" description="Helical" evidence="1">
    <location>
        <begin position="26"/>
        <end position="44"/>
    </location>
</feature>
<name>A0AAW4PWC9_9EURY</name>
<gene>
    <name evidence="2" type="ORF">EGH21_21660</name>
</gene>
<feature type="transmembrane region" description="Helical" evidence="1">
    <location>
        <begin position="125"/>
        <end position="143"/>
    </location>
</feature>
<proteinExistence type="predicted"/>
<accession>A0AAW4PWC9</accession>
<protein>
    <submittedName>
        <fullName evidence="2">Uncharacterized protein</fullName>
    </submittedName>
</protein>
<dbReference type="Proteomes" id="UP001430377">
    <property type="component" value="Unassembled WGS sequence"/>
</dbReference>
<evidence type="ECO:0000313" key="2">
    <source>
        <dbReference type="EMBL" id="MBX0325631.1"/>
    </source>
</evidence>
<dbReference type="EMBL" id="RKLR01000017">
    <property type="protein sequence ID" value="MBX0325631.1"/>
    <property type="molecule type" value="Genomic_DNA"/>
</dbReference>
<feature type="transmembrane region" description="Helical" evidence="1">
    <location>
        <begin position="102"/>
        <end position="120"/>
    </location>
</feature>
<keyword evidence="1" id="KW-0812">Transmembrane</keyword>
<feature type="transmembrane region" description="Helical" evidence="1">
    <location>
        <begin position="173"/>
        <end position="194"/>
    </location>
</feature>
<keyword evidence="1" id="KW-1133">Transmembrane helix</keyword>
<reference evidence="2 3" key="1">
    <citation type="submission" date="2021-06" db="EMBL/GenBank/DDBJ databases">
        <title>Halomicroarcula sp. a new haloarchaeum isolated from saline soil.</title>
        <authorList>
            <person name="Duran-Viseras A."/>
            <person name="Sanchez-Porro C."/>
            <person name="Ventosa A."/>
        </authorList>
    </citation>
    <scope>NUCLEOTIDE SEQUENCE [LARGE SCALE GENOMIC DNA]</scope>
    <source>
        <strain evidence="2 3">F13</strain>
    </source>
</reference>
<dbReference type="AlphaFoldDB" id="A0AAW4PWC9"/>
<sequence>MASTYNNPTSHGEEIGLVVELADRQFTVVSILITLGMPVLAYLSGNTALMFYTHVALGAFWFGLDFFFKFVLGPSLDAAPDEAAGAVNQQLIPKMVAVAEPLSLGVIGSGIGLAAMLGYWTTPSIWLWGALGIGILMLINGFGPLHLVTTKMVVELNQDAPDGDRLDELFGKAMQWGLLQTIFMLAIILMMLGLRGVL</sequence>
<feature type="transmembrane region" description="Helical" evidence="1">
    <location>
        <begin position="51"/>
        <end position="72"/>
    </location>
</feature>
<dbReference type="RefSeq" id="WP_220620495.1">
    <property type="nucleotide sequence ID" value="NZ_RKLR01000017.1"/>
</dbReference>
<comment type="caution">
    <text evidence="2">The sequence shown here is derived from an EMBL/GenBank/DDBJ whole genome shotgun (WGS) entry which is preliminary data.</text>
</comment>
<evidence type="ECO:0000256" key="1">
    <source>
        <dbReference type="SAM" id="Phobius"/>
    </source>
</evidence>